<feature type="region of interest" description="Disordered" evidence="1">
    <location>
        <begin position="818"/>
        <end position="837"/>
    </location>
</feature>
<dbReference type="OrthoDB" id="5966909at2759"/>
<gene>
    <name evidence="2" type="ORF">C0Q70_10555</name>
</gene>
<feature type="compositionally biased region" description="Polar residues" evidence="1">
    <location>
        <begin position="747"/>
        <end position="756"/>
    </location>
</feature>
<dbReference type="AlphaFoldDB" id="A0A2T7P3I7"/>
<proteinExistence type="predicted"/>
<keyword evidence="3" id="KW-1185">Reference proteome</keyword>
<comment type="caution">
    <text evidence="2">The sequence shown here is derived from an EMBL/GenBank/DDBJ whole genome shotgun (WGS) entry which is preliminary data.</text>
</comment>
<organism evidence="2 3">
    <name type="scientific">Pomacea canaliculata</name>
    <name type="common">Golden apple snail</name>
    <dbReference type="NCBI Taxonomy" id="400727"/>
    <lineage>
        <taxon>Eukaryota</taxon>
        <taxon>Metazoa</taxon>
        <taxon>Spiralia</taxon>
        <taxon>Lophotrochozoa</taxon>
        <taxon>Mollusca</taxon>
        <taxon>Gastropoda</taxon>
        <taxon>Caenogastropoda</taxon>
        <taxon>Architaenioglossa</taxon>
        <taxon>Ampullarioidea</taxon>
        <taxon>Ampullariidae</taxon>
        <taxon>Pomacea</taxon>
    </lineage>
</organism>
<dbReference type="Gene3D" id="1.25.10.10">
    <property type="entry name" value="Leucine-rich Repeat Variant"/>
    <property type="match status" value="1"/>
</dbReference>
<sequence>MPNKTRRGDFFKTNHSDIVNSDIVISSRNDSRNEHQSLLKMSSLCICNEQNQELSERPDQDFSNNEKDDDVITLDKLLTVLSKMENKKHMKTPDSSQALSTLRLGSFLKLQDTITSHQMQKLSKLLASENAMLKEECLKILNQLLSHPKLAEILVKDSGIQDPIMVLARDEDTCVRLNLPANESFCRIQTLVLHVLDKILRTPSFDFMAIHRRLHTQIYPKLISCLHIDSTPWEVKYAACRILQRLAQQKDFAVEIMSECQFFLQQLKFASSQLKGAYADVLKVLFSHPRLIEVECFGTEILLAIKGLLKDRNCDSQRKALSLVASAMSDCQGIEIVAKDAHLVAYIFACLLMSRCRKVRAIACQAASIMTSLHQPNVVCNVMEGIRFCVDPDRKMEESFRRVTSSGVAELRAHLHLWRCFDVVLDFLLNVICREGELDMPNGQMICSLPLNEVIDESQLLCLAHGIQLVVNICVWPVQRRGRRSNGIKTTRADIFHLCHDRSIRKRYSMLNRQLSLEQWDRFGSTIMTLLGFFCQRDLSRVYEISDTHLPDSHSASNHVCFSEELPCRHDSMSFCFDPDVLVMSDNNICNTADWSVRSSPRTPCGSAVTAKDSYSFIFNSSTLLNITPSSIPKENAVYCEKSSDIERCHRISDTLASAAATGVTILKSPVPLSSEVKFTWPELELLKSILHFIFCISLTSCKEIASPFAKEITQSPLDYAKSQKQKLDQSKRWASQKPGLVGSHQHIATHSSSGDIDQMLPRDTESKESLAERWRVQKVLFNKELFASLGQLMQTADMQIKILCSLVLRAAVQPLVEHEETDSEDVAPTLPPVVPK</sequence>
<dbReference type="EMBL" id="PZQS01000006">
    <property type="protein sequence ID" value="PVD27979.1"/>
    <property type="molecule type" value="Genomic_DNA"/>
</dbReference>
<dbReference type="SUPFAM" id="SSF48371">
    <property type="entry name" value="ARM repeat"/>
    <property type="match status" value="1"/>
</dbReference>
<evidence type="ECO:0000256" key="1">
    <source>
        <dbReference type="SAM" id="MobiDB-lite"/>
    </source>
</evidence>
<dbReference type="Proteomes" id="UP000245119">
    <property type="component" value="Linkage Group LG6"/>
</dbReference>
<accession>A0A2T7P3I7</accession>
<evidence type="ECO:0000313" key="2">
    <source>
        <dbReference type="EMBL" id="PVD27979.1"/>
    </source>
</evidence>
<protein>
    <submittedName>
        <fullName evidence="2">Uncharacterized protein</fullName>
    </submittedName>
</protein>
<dbReference type="InterPro" id="IPR016024">
    <property type="entry name" value="ARM-type_fold"/>
</dbReference>
<dbReference type="InterPro" id="IPR011989">
    <property type="entry name" value="ARM-like"/>
</dbReference>
<reference evidence="2 3" key="1">
    <citation type="submission" date="2018-04" db="EMBL/GenBank/DDBJ databases">
        <title>The genome of golden apple snail Pomacea canaliculata provides insight into stress tolerance and invasive adaptation.</title>
        <authorList>
            <person name="Liu C."/>
            <person name="Liu B."/>
            <person name="Ren Y."/>
            <person name="Zhang Y."/>
            <person name="Wang H."/>
            <person name="Li S."/>
            <person name="Jiang F."/>
            <person name="Yin L."/>
            <person name="Zhang G."/>
            <person name="Qian W."/>
            <person name="Fan W."/>
        </authorList>
    </citation>
    <scope>NUCLEOTIDE SEQUENCE [LARGE SCALE GENOMIC DNA]</scope>
    <source>
        <strain evidence="2">SZHN2017</strain>
        <tissue evidence="2">Muscle</tissue>
    </source>
</reference>
<name>A0A2T7P3I7_POMCA</name>
<feature type="region of interest" description="Disordered" evidence="1">
    <location>
        <begin position="737"/>
        <end position="765"/>
    </location>
</feature>
<evidence type="ECO:0000313" key="3">
    <source>
        <dbReference type="Proteomes" id="UP000245119"/>
    </source>
</evidence>